<evidence type="ECO:0000313" key="3">
    <source>
        <dbReference type="Proteomes" id="UP000016922"/>
    </source>
</evidence>
<evidence type="ECO:0000256" key="1">
    <source>
        <dbReference type="SAM" id="MobiDB-lite"/>
    </source>
</evidence>
<sequence>MDRNRVMKLEMLLKTVCQAVLAAKMNREIVPAQTKRFAQIDDDTLFELKRELVEMGFGGEDGTMIFEELGFQQAAEGNTLPTSEHEKALDEVVGRQETTGNLTGSSGVNKSVFDVATGGGKETGVPSTLGKDDLSLREDVGRDSEDDEEECWNCSEIHPLSEMEEVKVIHE</sequence>
<dbReference type="HOGENOM" id="CLU_1563010_0_0_1"/>
<dbReference type="AlphaFoldDB" id="S3CMU1"/>
<gene>
    <name evidence="2" type="ORF">GLAREA_02442</name>
</gene>
<dbReference type="EMBL" id="KE145370">
    <property type="protein sequence ID" value="EPE26529.1"/>
    <property type="molecule type" value="Genomic_DNA"/>
</dbReference>
<protein>
    <submittedName>
        <fullName evidence="2">Uncharacterized protein</fullName>
    </submittedName>
</protein>
<keyword evidence="3" id="KW-1185">Reference proteome</keyword>
<evidence type="ECO:0000313" key="2">
    <source>
        <dbReference type="EMBL" id="EPE26529.1"/>
    </source>
</evidence>
<organism evidence="2 3">
    <name type="scientific">Glarea lozoyensis (strain ATCC 20868 / MF5171)</name>
    <dbReference type="NCBI Taxonomy" id="1116229"/>
    <lineage>
        <taxon>Eukaryota</taxon>
        <taxon>Fungi</taxon>
        <taxon>Dikarya</taxon>
        <taxon>Ascomycota</taxon>
        <taxon>Pezizomycotina</taxon>
        <taxon>Leotiomycetes</taxon>
        <taxon>Helotiales</taxon>
        <taxon>Helotiaceae</taxon>
        <taxon>Glarea</taxon>
    </lineage>
</organism>
<feature type="region of interest" description="Disordered" evidence="1">
    <location>
        <begin position="117"/>
        <end position="150"/>
    </location>
</feature>
<dbReference type="Proteomes" id="UP000016922">
    <property type="component" value="Unassembled WGS sequence"/>
</dbReference>
<accession>S3CMU1</accession>
<reference evidence="2 3" key="1">
    <citation type="journal article" date="2013" name="BMC Genomics">
        <title>Genomics-driven discovery of the pneumocandin biosynthetic gene cluster in the fungus Glarea lozoyensis.</title>
        <authorList>
            <person name="Chen L."/>
            <person name="Yue Q."/>
            <person name="Zhang X."/>
            <person name="Xiang M."/>
            <person name="Wang C."/>
            <person name="Li S."/>
            <person name="Che Y."/>
            <person name="Ortiz-Lopez F.J."/>
            <person name="Bills G.F."/>
            <person name="Liu X."/>
            <person name="An Z."/>
        </authorList>
    </citation>
    <scope>NUCLEOTIDE SEQUENCE [LARGE SCALE GENOMIC DNA]</scope>
    <source>
        <strain evidence="3">ATCC 20868 / MF5171</strain>
    </source>
</reference>
<dbReference type="RefSeq" id="XP_008085719.1">
    <property type="nucleotide sequence ID" value="XM_008087528.1"/>
</dbReference>
<feature type="compositionally biased region" description="Basic and acidic residues" evidence="1">
    <location>
        <begin position="130"/>
        <end position="143"/>
    </location>
</feature>
<name>S3CMU1_GLAL2</name>
<dbReference type="GeneID" id="19461499"/>
<proteinExistence type="predicted"/>
<dbReference type="KEGG" id="glz:GLAREA_02442"/>